<accession>A0ABW4KWT8</accession>
<dbReference type="Proteomes" id="UP001597304">
    <property type="component" value="Unassembled WGS sequence"/>
</dbReference>
<feature type="chain" id="PRO_5045772552" evidence="2">
    <location>
        <begin position="36"/>
        <end position="827"/>
    </location>
</feature>
<keyword evidence="2" id="KW-0732">Signal</keyword>
<gene>
    <name evidence="5" type="ORF">ACFSF0_11565</name>
</gene>
<evidence type="ECO:0000256" key="2">
    <source>
        <dbReference type="SAM" id="SignalP"/>
    </source>
</evidence>
<keyword evidence="6" id="KW-1185">Reference proteome</keyword>
<reference evidence="6" key="1">
    <citation type="journal article" date="2019" name="Int. J. Syst. Evol. Microbiol.">
        <title>The Global Catalogue of Microorganisms (GCM) 10K type strain sequencing project: providing services to taxonomists for standard genome sequencing and annotation.</title>
        <authorList>
            <consortium name="The Broad Institute Genomics Platform"/>
            <consortium name="The Broad Institute Genome Sequencing Center for Infectious Disease"/>
            <person name="Wu L."/>
            <person name="Ma J."/>
        </authorList>
    </citation>
    <scope>NUCLEOTIDE SEQUENCE [LARGE SCALE GENOMIC DNA]</scope>
    <source>
        <strain evidence="6">LMG 29247</strain>
    </source>
</reference>
<dbReference type="Pfam" id="PF25778">
    <property type="entry name" value="DUF7948"/>
    <property type="match status" value="1"/>
</dbReference>
<feature type="domain" description="IPTL-CTERM protein sorting" evidence="3">
    <location>
        <begin position="792"/>
        <end position="816"/>
    </location>
</feature>
<sequence>MHLAPSSLSQILPRRSHRMATALLLALAGTSTTSAAALSSSAPSTEQVQKALGGLGVPFEANTGQWDAGVAYLAKTFAGNVVVMRDGRIVYDLPGKVLESAAAKTSDLPKERQQPTERGPGWRLSETLVGALPLSPQGQQQAATQVSRFTPQGSYHSVTYQSIQMGQAWPGIALELAARGNNVEKLFHVAPGADARQIQLQVGGAQALTLGSDGSLIASTGNGDVAYTPPVAWQTIEGQRVPVPVRYALLDKQAGQRGKPAAKAIHANRTSASARYGFTLGAHDPAYPLTIDPLLQSTYLGGGSDDRITALAVAPQSDGSFDVIVAGYTTSSDLPCAAGSTTASSALNPTCRQDGAQKVYKGGLWDGFVARLSGDLRTLRQSTYLGGGGYDLIAALAVAPQSDGSFEVIVAGYTTSSDLPCAAGSTTASSALNPTCLQDGAQKVHKGGLWDGFVARLSGDLRTLRQSTYLGGGGYDLITALAVAPQSDGSFEVIVGGYTYSTNLPCAAGSTIASSAQTPTCPQDGAQRVLKGIADGFVARLSGDLRAVSPQTLTFHAPNPASRPLVPGGSVAFGAATASSGLPVSYSAGPAGVCTLADPAVSTLTMVGVGTCTVVARQAGNAQWQPAEDVSQTLTFTAQTDWTGPVPGMTGSGGVAVTGGSATCTLDTSAATGFVASPGAAAEAELQALHPGATLPYGAFTLRASGCAGDTLTVTITYPEPLPAGLVLLKWGPPAAGAAQAWFAPPGLNLSASRRTVSYLLDDDGAGDSETVAAGVIIDPFAPVLLAAVPVAVPTLGQWALILLGGLIGALGLRRWPVGAALRGGGR</sequence>
<proteinExistence type="predicted"/>
<evidence type="ECO:0000256" key="1">
    <source>
        <dbReference type="SAM" id="Phobius"/>
    </source>
</evidence>
<evidence type="ECO:0000259" key="4">
    <source>
        <dbReference type="Pfam" id="PF25778"/>
    </source>
</evidence>
<dbReference type="EMBL" id="JBHUEJ010000022">
    <property type="protein sequence ID" value="MFD1711251.1"/>
    <property type="molecule type" value="Genomic_DNA"/>
</dbReference>
<dbReference type="PANTHER" id="PTHR35580">
    <property type="entry name" value="CELL SURFACE GLYCOPROTEIN (S-LAYER PROTEIN)-LIKE PROTEIN"/>
    <property type="match status" value="1"/>
</dbReference>
<dbReference type="InterPro" id="IPR052918">
    <property type="entry name" value="Motility_Chemotaxis_Reg"/>
</dbReference>
<feature type="transmembrane region" description="Helical" evidence="1">
    <location>
        <begin position="796"/>
        <end position="813"/>
    </location>
</feature>
<name>A0ABW4KWT8_9BURK</name>
<dbReference type="InterPro" id="IPR026442">
    <property type="entry name" value="IPTL_CTERM"/>
</dbReference>
<organism evidence="5 6">
    <name type="scientific">Ottowia flava</name>
    <dbReference type="NCBI Taxonomy" id="2675430"/>
    <lineage>
        <taxon>Bacteria</taxon>
        <taxon>Pseudomonadati</taxon>
        <taxon>Pseudomonadota</taxon>
        <taxon>Betaproteobacteria</taxon>
        <taxon>Burkholderiales</taxon>
        <taxon>Comamonadaceae</taxon>
        <taxon>Ottowia</taxon>
    </lineage>
</organism>
<dbReference type="NCBIfam" id="TIGR04174">
    <property type="entry name" value="IPTL_CTERM"/>
    <property type="match status" value="1"/>
</dbReference>
<feature type="signal peptide" evidence="2">
    <location>
        <begin position="1"/>
        <end position="35"/>
    </location>
</feature>
<dbReference type="NCBIfam" id="NF041766">
    <property type="entry name" value="choice_anch_U"/>
    <property type="match status" value="1"/>
</dbReference>
<protein>
    <submittedName>
        <fullName evidence="5">IPTL-CTERM sorting domain-containing protein</fullName>
    </submittedName>
</protein>
<dbReference type="RefSeq" id="WP_377615066.1">
    <property type="nucleotide sequence ID" value="NZ_JBHUEJ010000022.1"/>
</dbReference>
<dbReference type="PANTHER" id="PTHR35580:SF1">
    <property type="entry name" value="PHYTASE-LIKE DOMAIN-CONTAINING PROTEIN"/>
    <property type="match status" value="1"/>
</dbReference>
<comment type="caution">
    <text evidence="5">The sequence shown here is derived from an EMBL/GenBank/DDBJ whole genome shotgun (WGS) entry which is preliminary data.</text>
</comment>
<evidence type="ECO:0000259" key="3">
    <source>
        <dbReference type="Pfam" id="PF18203"/>
    </source>
</evidence>
<evidence type="ECO:0000313" key="5">
    <source>
        <dbReference type="EMBL" id="MFD1711251.1"/>
    </source>
</evidence>
<keyword evidence="1" id="KW-0812">Transmembrane</keyword>
<feature type="domain" description="DUF7948" evidence="4">
    <location>
        <begin position="59"/>
        <end position="293"/>
    </location>
</feature>
<dbReference type="InterPro" id="IPR057708">
    <property type="entry name" value="DUF7948"/>
</dbReference>
<keyword evidence="1" id="KW-1133">Transmembrane helix</keyword>
<dbReference type="Pfam" id="PF18203">
    <property type="entry name" value="IPTL-CTERM"/>
    <property type="match status" value="1"/>
</dbReference>
<dbReference type="InterPro" id="IPR053784">
    <property type="entry name" value="Choice_anch_U_dom"/>
</dbReference>
<evidence type="ECO:0000313" key="6">
    <source>
        <dbReference type="Proteomes" id="UP001597304"/>
    </source>
</evidence>
<keyword evidence="1" id="KW-0472">Membrane</keyword>